<dbReference type="GO" id="GO:0003700">
    <property type="term" value="F:DNA-binding transcription factor activity"/>
    <property type="evidence" value="ECO:0007669"/>
    <property type="project" value="InterPro"/>
</dbReference>
<dbReference type="Pfam" id="PF01047">
    <property type="entry name" value="MarR"/>
    <property type="match status" value="1"/>
</dbReference>
<reference evidence="2 3" key="1">
    <citation type="submission" date="2019-01" db="EMBL/GenBank/DDBJ databases">
        <title>Agromyces.</title>
        <authorList>
            <person name="Li J."/>
        </authorList>
    </citation>
    <scope>NUCLEOTIDE SEQUENCE [LARGE SCALE GENOMIC DNA]</scope>
    <source>
        <strain evidence="2 3">DSM 15934</strain>
    </source>
</reference>
<dbReference type="AlphaFoldDB" id="A0A4Q2KYP8"/>
<evidence type="ECO:0000313" key="3">
    <source>
        <dbReference type="Proteomes" id="UP000293865"/>
    </source>
</evidence>
<dbReference type="GO" id="GO:0006950">
    <property type="term" value="P:response to stress"/>
    <property type="evidence" value="ECO:0007669"/>
    <property type="project" value="TreeGrafter"/>
</dbReference>
<proteinExistence type="predicted"/>
<dbReference type="SUPFAM" id="SSF46785">
    <property type="entry name" value="Winged helix' DNA-binding domain"/>
    <property type="match status" value="1"/>
</dbReference>
<dbReference type="PANTHER" id="PTHR33164">
    <property type="entry name" value="TRANSCRIPTIONAL REGULATOR, MARR FAMILY"/>
    <property type="match status" value="1"/>
</dbReference>
<dbReference type="InterPro" id="IPR039422">
    <property type="entry name" value="MarR/SlyA-like"/>
</dbReference>
<dbReference type="PANTHER" id="PTHR33164:SF106">
    <property type="entry name" value="TRANSCRIPTIONAL REGULATORY PROTEIN"/>
    <property type="match status" value="1"/>
</dbReference>
<feature type="domain" description="HTH marR-type" evidence="1">
    <location>
        <begin position="31"/>
        <end position="133"/>
    </location>
</feature>
<evidence type="ECO:0000313" key="2">
    <source>
        <dbReference type="EMBL" id="RXZ69113.1"/>
    </source>
</evidence>
<dbReference type="OrthoDB" id="162531at2"/>
<dbReference type="SMART" id="SM00347">
    <property type="entry name" value="HTH_MARR"/>
    <property type="match status" value="1"/>
</dbReference>
<evidence type="ECO:0000259" key="1">
    <source>
        <dbReference type="SMART" id="SM00347"/>
    </source>
</evidence>
<dbReference type="Gene3D" id="1.10.10.10">
    <property type="entry name" value="Winged helix-like DNA-binding domain superfamily/Winged helix DNA-binding domain"/>
    <property type="match status" value="1"/>
</dbReference>
<sequence length="157" mass="17391">MAEKSTRDREIERAGEVMREFMARAVLFQEAVAKWGGLNSTDLQCASLLMSQGPATPGELADRAGLTAGGGITTAIDRLERAGFVSRERDPNDRRRVIVTANAGAILERFGEVYGRVGARWNDYLETLSDEQIAFANELFSRAAELNRDEIERLRGQ</sequence>
<organism evidence="2 3">
    <name type="scientific">Agromyces albus</name>
    <dbReference type="NCBI Taxonomy" id="205332"/>
    <lineage>
        <taxon>Bacteria</taxon>
        <taxon>Bacillati</taxon>
        <taxon>Actinomycetota</taxon>
        <taxon>Actinomycetes</taxon>
        <taxon>Micrococcales</taxon>
        <taxon>Microbacteriaceae</taxon>
        <taxon>Agromyces</taxon>
    </lineage>
</organism>
<protein>
    <submittedName>
        <fullName evidence="2">MarR family transcriptional regulator</fullName>
    </submittedName>
</protein>
<dbReference type="InterPro" id="IPR000835">
    <property type="entry name" value="HTH_MarR-typ"/>
</dbReference>
<keyword evidence="3" id="KW-1185">Reference proteome</keyword>
<accession>A0A4Q2KYP8</accession>
<gene>
    <name evidence="2" type="ORF">ESP51_12780</name>
</gene>
<comment type="caution">
    <text evidence="2">The sequence shown here is derived from an EMBL/GenBank/DDBJ whole genome shotgun (WGS) entry which is preliminary data.</text>
</comment>
<dbReference type="EMBL" id="SDPN01000023">
    <property type="protein sequence ID" value="RXZ69113.1"/>
    <property type="molecule type" value="Genomic_DNA"/>
</dbReference>
<dbReference type="Proteomes" id="UP000293865">
    <property type="component" value="Unassembled WGS sequence"/>
</dbReference>
<dbReference type="InterPro" id="IPR036390">
    <property type="entry name" value="WH_DNA-bd_sf"/>
</dbReference>
<dbReference type="InterPro" id="IPR036388">
    <property type="entry name" value="WH-like_DNA-bd_sf"/>
</dbReference>
<dbReference type="RefSeq" id="WP_129521280.1">
    <property type="nucleotide sequence ID" value="NZ_SDPN01000023.1"/>
</dbReference>
<name>A0A4Q2KYP8_9MICO</name>